<dbReference type="AlphaFoldDB" id="A0A0A9A591"/>
<name>A0A0A9A591_ARUDO</name>
<dbReference type="EMBL" id="GBRH01255698">
    <property type="protein sequence ID" value="JAD42197.1"/>
    <property type="molecule type" value="Transcribed_RNA"/>
</dbReference>
<reference evidence="1" key="1">
    <citation type="submission" date="2014-09" db="EMBL/GenBank/DDBJ databases">
        <authorList>
            <person name="Magalhaes I.L.F."/>
            <person name="Oliveira U."/>
            <person name="Santos F.R."/>
            <person name="Vidigal T.H.D.A."/>
            <person name="Brescovit A.D."/>
            <person name="Santos A.J."/>
        </authorList>
    </citation>
    <scope>NUCLEOTIDE SEQUENCE</scope>
    <source>
        <tissue evidence="1">Shoot tissue taken approximately 20 cm above the soil surface</tissue>
    </source>
</reference>
<sequence length="42" mass="5002">MPLWSVFKIHCISLAHELILSYTAIIEDLNRLYPYNLGIYNY</sequence>
<protein>
    <submittedName>
        <fullName evidence="1">Uncharacterized protein</fullName>
    </submittedName>
</protein>
<accession>A0A0A9A591</accession>
<evidence type="ECO:0000313" key="1">
    <source>
        <dbReference type="EMBL" id="JAD42197.1"/>
    </source>
</evidence>
<proteinExistence type="predicted"/>
<reference evidence="1" key="2">
    <citation type="journal article" date="2015" name="Data Brief">
        <title>Shoot transcriptome of the giant reed, Arundo donax.</title>
        <authorList>
            <person name="Barrero R.A."/>
            <person name="Guerrero F.D."/>
            <person name="Moolhuijzen P."/>
            <person name="Goolsby J.A."/>
            <person name="Tidwell J."/>
            <person name="Bellgard S.E."/>
            <person name="Bellgard M.I."/>
        </authorList>
    </citation>
    <scope>NUCLEOTIDE SEQUENCE</scope>
    <source>
        <tissue evidence="1">Shoot tissue taken approximately 20 cm above the soil surface</tissue>
    </source>
</reference>
<organism evidence="1">
    <name type="scientific">Arundo donax</name>
    <name type="common">Giant reed</name>
    <name type="synonym">Donax arundinaceus</name>
    <dbReference type="NCBI Taxonomy" id="35708"/>
    <lineage>
        <taxon>Eukaryota</taxon>
        <taxon>Viridiplantae</taxon>
        <taxon>Streptophyta</taxon>
        <taxon>Embryophyta</taxon>
        <taxon>Tracheophyta</taxon>
        <taxon>Spermatophyta</taxon>
        <taxon>Magnoliopsida</taxon>
        <taxon>Liliopsida</taxon>
        <taxon>Poales</taxon>
        <taxon>Poaceae</taxon>
        <taxon>PACMAD clade</taxon>
        <taxon>Arundinoideae</taxon>
        <taxon>Arundineae</taxon>
        <taxon>Arundo</taxon>
    </lineage>
</organism>